<proteinExistence type="predicted"/>
<accession>A0A382EZN9</accession>
<organism evidence="1">
    <name type="scientific">marine metagenome</name>
    <dbReference type="NCBI Taxonomy" id="408172"/>
    <lineage>
        <taxon>unclassified sequences</taxon>
        <taxon>metagenomes</taxon>
        <taxon>ecological metagenomes</taxon>
    </lineage>
</organism>
<dbReference type="AlphaFoldDB" id="A0A382EZN9"/>
<reference evidence="1" key="1">
    <citation type="submission" date="2018-05" db="EMBL/GenBank/DDBJ databases">
        <authorList>
            <person name="Lanie J.A."/>
            <person name="Ng W.-L."/>
            <person name="Kazmierczak K.M."/>
            <person name="Andrzejewski T.M."/>
            <person name="Davidsen T.M."/>
            <person name="Wayne K.J."/>
            <person name="Tettelin H."/>
            <person name="Glass J.I."/>
            <person name="Rusch D."/>
            <person name="Podicherti R."/>
            <person name="Tsui H.-C.T."/>
            <person name="Winkler M.E."/>
        </authorList>
    </citation>
    <scope>NUCLEOTIDE SEQUENCE</scope>
</reference>
<protein>
    <recommendedName>
        <fullName evidence="2">Helicase HerA barrel domain-containing protein</fullName>
    </recommendedName>
</protein>
<sequence>MAEQGQPHVGEVIESNTIEFTAESRVLHGAPPFGAYVKIDSYPIIYAIVYSVATQSMEPNRRPTAYGKTEDELRLEQPQIFELLRTEFTSLIIGYKDDTGIYQCLPPQPPKIHSFVHFCSAEEIASFTDRSHYLRPIFNQTRVPSDELTIAAIRNAYLARGENGHYLVRAGKEVARLLKDDYERLHSILERIHV</sequence>
<dbReference type="EMBL" id="UINC01046816">
    <property type="protein sequence ID" value="SVB55297.1"/>
    <property type="molecule type" value="Genomic_DNA"/>
</dbReference>
<evidence type="ECO:0008006" key="2">
    <source>
        <dbReference type="Google" id="ProtNLM"/>
    </source>
</evidence>
<evidence type="ECO:0000313" key="1">
    <source>
        <dbReference type="EMBL" id="SVB55297.1"/>
    </source>
</evidence>
<gene>
    <name evidence="1" type="ORF">METZ01_LOCUS208151</name>
</gene>
<name>A0A382EZN9_9ZZZZ</name>